<gene>
    <name evidence="1" type="ORF">PQJ61_09130</name>
</gene>
<evidence type="ECO:0000313" key="2">
    <source>
        <dbReference type="Proteomes" id="UP001221217"/>
    </source>
</evidence>
<protein>
    <submittedName>
        <fullName evidence="1">Uncharacterized protein</fullName>
    </submittedName>
</protein>
<comment type="caution">
    <text evidence="1">The sequence shown here is derived from an EMBL/GenBank/DDBJ whole genome shotgun (WGS) entry which is preliminary data.</text>
</comment>
<proteinExistence type="predicted"/>
<organism evidence="1 2">
    <name type="scientific">Candidatus Thalassospirochaeta sargassi</name>
    <dbReference type="NCBI Taxonomy" id="3119039"/>
    <lineage>
        <taxon>Bacteria</taxon>
        <taxon>Pseudomonadati</taxon>
        <taxon>Spirochaetota</taxon>
        <taxon>Spirochaetia</taxon>
        <taxon>Spirochaetales</taxon>
        <taxon>Spirochaetaceae</taxon>
        <taxon>Candidatus Thalassospirochaeta</taxon>
    </lineage>
</organism>
<name>A0AAJ1ICS6_9SPIO</name>
<dbReference type="AlphaFoldDB" id="A0AAJ1ICS6"/>
<evidence type="ECO:0000313" key="1">
    <source>
        <dbReference type="EMBL" id="MDC7226912.1"/>
    </source>
</evidence>
<dbReference type="Proteomes" id="UP001221217">
    <property type="component" value="Unassembled WGS sequence"/>
</dbReference>
<dbReference type="EMBL" id="JAQQAL010000019">
    <property type="protein sequence ID" value="MDC7226912.1"/>
    <property type="molecule type" value="Genomic_DNA"/>
</dbReference>
<sequence length="301" mass="33307">MKFSSLFLFMLIIFLIPLFSAVAADITLITDQYWNSILEAELNSDPLREFIDEIRNSIAFLSSSKLRLPEGGVERVIVDIGPTMSIDALENAVPAGEGIIILSPLYAVYGCELASNNPESFFIIAGDNESSECSAANIAFFRFDYTDACREAGVRAAGMNVVTAVMLYKGNEYYSARGESFIEGWVSIRNIDELFITEFADIKDVESDMIDEFEDYTIKESGLAVVFAGPHNGTVLDRFDGSEVKLAGEYLDSWTRTGYKTCMSVELGPSLILGEILKSIRADTYTVGGIIKAELFFYDEQ</sequence>
<reference evidence="1 2" key="1">
    <citation type="submission" date="2022-12" db="EMBL/GenBank/DDBJ databases">
        <title>Metagenome assembled genome from gulf of manar.</title>
        <authorList>
            <person name="Kohli P."/>
            <person name="Pk S."/>
            <person name="Venkata Ramana C."/>
            <person name="Sasikala C."/>
        </authorList>
    </citation>
    <scope>NUCLEOTIDE SEQUENCE [LARGE SCALE GENOMIC DNA]</scope>
    <source>
        <strain evidence="1">JB008</strain>
    </source>
</reference>
<accession>A0AAJ1ICS6</accession>